<dbReference type="EMBL" id="CP046566">
    <property type="protein sequence ID" value="QGW27796.1"/>
    <property type="molecule type" value="Genomic_DNA"/>
</dbReference>
<name>A0A6I6G570_9BACT</name>
<comment type="similarity">
    <text evidence="1">Belongs to the methyltransferase superfamily.</text>
</comment>
<dbReference type="GO" id="GO:0032259">
    <property type="term" value="P:methylation"/>
    <property type="evidence" value="ECO:0007669"/>
    <property type="project" value="UniProtKB-KW"/>
</dbReference>
<feature type="domain" description="Methyltransferase type 11" evidence="4">
    <location>
        <begin position="39"/>
        <end position="127"/>
    </location>
</feature>
<evidence type="ECO:0000256" key="3">
    <source>
        <dbReference type="ARBA" id="ARBA00022679"/>
    </source>
</evidence>
<organism evidence="5 6">
    <name type="scientific">Phnomibacter ginsenosidimutans</name>
    <dbReference type="NCBI Taxonomy" id="2676868"/>
    <lineage>
        <taxon>Bacteria</taxon>
        <taxon>Pseudomonadati</taxon>
        <taxon>Bacteroidota</taxon>
        <taxon>Chitinophagia</taxon>
        <taxon>Chitinophagales</taxon>
        <taxon>Chitinophagaceae</taxon>
        <taxon>Phnomibacter</taxon>
    </lineage>
</organism>
<sequence length="245" mass="28156">MKDWFSEQAAAYAAYRPAYPLALGKAIAKLQRYRGVAWDCATGNGQLAMQLAEQFALVCASDASAAQIQQAPANHSIHYSVQQAEHTDYPDHYFDVVTVAQAIHWLDIEAFYKEVRRVAKPEGHMVVIGYGLCSINEAVDAWLHEFYYNIIHAFWEPERKILEDKFQTLYFPFREVSFPSLHMEMEWTATQFVQYLSTWTAVQKCIKETQLNPLTAAAEQLWKIWPAAEKRIVRWPLFIKAGAMS</sequence>
<gene>
    <name evidence="5" type="ORF">GLV81_06530</name>
</gene>
<dbReference type="GO" id="GO:0008757">
    <property type="term" value="F:S-adenosylmethionine-dependent methyltransferase activity"/>
    <property type="evidence" value="ECO:0007669"/>
    <property type="project" value="InterPro"/>
</dbReference>
<evidence type="ECO:0000313" key="5">
    <source>
        <dbReference type="EMBL" id="QGW27796.1"/>
    </source>
</evidence>
<evidence type="ECO:0000313" key="6">
    <source>
        <dbReference type="Proteomes" id="UP000426027"/>
    </source>
</evidence>
<dbReference type="Gene3D" id="3.40.50.150">
    <property type="entry name" value="Vaccinia Virus protein VP39"/>
    <property type="match status" value="1"/>
</dbReference>
<evidence type="ECO:0000256" key="2">
    <source>
        <dbReference type="ARBA" id="ARBA00022603"/>
    </source>
</evidence>
<dbReference type="PANTHER" id="PTHR44942:SF4">
    <property type="entry name" value="METHYLTRANSFERASE TYPE 11 DOMAIN-CONTAINING PROTEIN"/>
    <property type="match status" value="1"/>
</dbReference>
<dbReference type="RefSeq" id="WP_157477897.1">
    <property type="nucleotide sequence ID" value="NZ_CP046566.1"/>
</dbReference>
<dbReference type="Proteomes" id="UP000426027">
    <property type="component" value="Chromosome"/>
</dbReference>
<accession>A0A6I6G570</accession>
<dbReference type="AlphaFoldDB" id="A0A6I6G570"/>
<dbReference type="PANTHER" id="PTHR44942">
    <property type="entry name" value="METHYLTRANSF_11 DOMAIN-CONTAINING PROTEIN"/>
    <property type="match status" value="1"/>
</dbReference>
<dbReference type="InterPro" id="IPR029063">
    <property type="entry name" value="SAM-dependent_MTases_sf"/>
</dbReference>
<proteinExistence type="inferred from homology"/>
<reference evidence="5 6" key="1">
    <citation type="submission" date="2019-11" db="EMBL/GenBank/DDBJ databases">
        <authorList>
            <person name="Im W.T."/>
        </authorList>
    </citation>
    <scope>NUCLEOTIDE SEQUENCE [LARGE SCALE GENOMIC DNA]</scope>
    <source>
        <strain evidence="5 6">SB-02</strain>
    </source>
</reference>
<dbReference type="CDD" id="cd02440">
    <property type="entry name" value="AdoMet_MTases"/>
    <property type="match status" value="1"/>
</dbReference>
<keyword evidence="6" id="KW-1185">Reference proteome</keyword>
<evidence type="ECO:0000256" key="1">
    <source>
        <dbReference type="ARBA" id="ARBA00008361"/>
    </source>
</evidence>
<dbReference type="InterPro" id="IPR013216">
    <property type="entry name" value="Methyltransf_11"/>
</dbReference>
<dbReference type="Pfam" id="PF08241">
    <property type="entry name" value="Methyltransf_11"/>
    <property type="match status" value="1"/>
</dbReference>
<dbReference type="SUPFAM" id="SSF53335">
    <property type="entry name" value="S-adenosyl-L-methionine-dependent methyltransferases"/>
    <property type="match status" value="1"/>
</dbReference>
<evidence type="ECO:0000259" key="4">
    <source>
        <dbReference type="Pfam" id="PF08241"/>
    </source>
</evidence>
<keyword evidence="3 5" id="KW-0808">Transferase</keyword>
<dbReference type="KEGG" id="fls:GLV81_06530"/>
<dbReference type="InterPro" id="IPR051052">
    <property type="entry name" value="Diverse_substrate_MTase"/>
</dbReference>
<protein>
    <submittedName>
        <fullName evidence="5">Methyltransferase domain-containing protein</fullName>
    </submittedName>
</protein>
<keyword evidence="2 5" id="KW-0489">Methyltransferase</keyword>